<accession>A0A192D1V0</accession>
<dbReference type="NCBIfam" id="TIGR02432">
    <property type="entry name" value="lysidine_TilS_N"/>
    <property type="match status" value="1"/>
</dbReference>
<evidence type="ECO:0000256" key="5">
    <source>
        <dbReference type="ARBA" id="ARBA00048539"/>
    </source>
</evidence>
<evidence type="ECO:0000256" key="4">
    <source>
        <dbReference type="ARBA" id="ARBA00022840"/>
    </source>
</evidence>
<dbReference type="SUPFAM" id="SSF52402">
    <property type="entry name" value="Adenine nucleotide alpha hydrolases-like"/>
    <property type="match status" value="1"/>
</dbReference>
<dbReference type="GO" id="GO:0032267">
    <property type="term" value="F:tRNA(Ile)-lysidine synthase activity"/>
    <property type="evidence" value="ECO:0007669"/>
    <property type="project" value="UniProtKB-EC"/>
</dbReference>
<comment type="function">
    <text evidence="6">Ligates lysine onto the cytidine present at position 34 of the AUA codon-specific tRNA(Ile) that contains the anticodon CAU, in an ATP-dependent manner. Cytidine is converted to lysidine, thus changing the amino acid specificity of the tRNA from methionine to isoleucine.</text>
</comment>
<dbReference type="AlphaFoldDB" id="A0A192D1V0"/>
<feature type="domain" description="tRNA(Ile)-lysidine/2-thiocytidine synthase N-terminal" evidence="7">
    <location>
        <begin position="30"/>
        <end position="203"/>
    </location>
</feature>
<keyword evidence="3 6" id="KW-0547">Nucleotide-binding</keyword>
<keyword evidence="1 6" id="KW-0436">Ligase</keyword>
<dbReference type="KEGG" id="pns:A9D12_02035"/>
<dbReference type="InterPro" id="IPR012094">
    <property type="entry name" value="tRNA_Ile_lys_synt"/>
</dbReference>
<dbReference type="GO" id="GO:0006400">
    <property type="term" value="P:tRNA modification"/>
    <property type="evidence" value="ECO:0007669"/>
    <property type="project" value="UniProtKB-UniRule"/>
</dbReference>
<name>A0A192D1V0_9SPHN</name>
<dbReference type="GO" id="GO:0005737">
    <property type="term" value="C:cytoplasm"/>
    <property type="evidence" value="ECO:0007669"/>
    <property type="project" value="UniProtKB-SubCell"/>
</dbReference>
<comment type="domain">
    <text evidence="6">The N-terminal region contains the highly conserved SGGXDS motif, predicted to be a P-loop motif involved in ATP binding.</text>
</comment>
<dbReference type="Pfam" id="PF01171">
    <property type="entry name" value="ATP_bind_3"/>
    <property type="match status" value="1"/>
</dbReference>
<gene>
    <name evidence="6" type="primary">tilS</name>
    <name evidence="8" type="ORF">A9D12_02035</name>
</gene>
<dbReference type="EMBL" id="CP016033">
    <property type="protein sequence ID" value="ANK11922.1"/>
    <property type="molecule type" value="Genomic_DNA"/>
</dbReference>
<evidence type="ECO:0000259" key="7">
    <source>
        <dbReference type="Pfam" id="PF01171"/>
    </source>
</evidence>
<dbReference type="InterPro" id="IPR011063">
    <property type="entry name" value="TilS/TtcA_N"/>
</dbReference>
<evidence type="ECO:0000256" key="1">
    <source>
        <dbReference type="ARBA" id="ARBA00022598"/>
    </source>
</evidence>
<evidence type="ECO:0000313" key="8">
    <source>
        <dbReference type="EMBL" id="ANK11922.1"/>
    </source>
</evidence>
<dbReference type="InterPro" id="IPR012795">
    <property type="entry name" value="tRNA_Ile_lys_synt_N"/>
</dbReference>
<dbReference type="InterPro" id="IPR014729">
    <property type="entry name" value="Rossmann-like_a/b/a_fold"/>
</dbReference>
<keyword evidence="9" id="KW-1185">Reference proteome</keyword>
<reference evidence="8 9" key="1">
    <citation type="submission" date="2016-05" db="EMBL/GenBank/DDBJ databases">
        <title>Compelete Genome Sequence of Bacteriochlorophyll-Synthesizing Bacterium Porphyrobacter neustonensis DSM 9434.</title>
        <authorList>
            <person name="Shi X.-L."/>
            <person name="Wu Y.-H."/>
            <person name="Cheng H."/>
            <person name="Xu L."/>
            <person name="Zhang X.-Q."/>
            <person name="Wang C.-S."/>
            <person name="Xu X.-W."/>
        </authorList>
    </citation>
    <scope>NUCLEOTIDE SEQUENCE [LARGE SCALE GENOMIC DNA]</scope>
    <source>
        <strain evidence="8 9">DSM 9434</strain>
    </source>
</reference>
<organism evidence="8 9">
    <name type="scientific">Erythrobacter neustonensis</name>
    <dbReference type="NCBI Taxonomy" id="1112"/>
    <lineage>
        <taxon>Bacteria</taxon>
        <taxon>Pseudomonadati</taxon>
        <taxon>Pseudomonadota</taxon>
        <taxon>Alphaproteobacteria</taxon>
        <taxon>Sphingomonadales</taxon>
        <taxon>Erythrobacteraceae</taxon>
        <taxon>Erythrobacter/Porphyrobacter group</taxon>
        <taxon>Erythrobacter</taxon>
    </lineage>
</organism>
<keyword evidence="6" id="KW-0963">Cytoplasm</keyword>
<dbReference type="GO" id="GO:0005524">
    <property type="term" value="F:ATP binding"/>
    <property type="evidence" value="ECO:0007669"/>
    <property type="project" value="UniProtKB-UniRule"/>
</dbReference>
<keyword evidence="4 6" id="KW-0067">ATP-binding</keyword>
<feature type="binding site" evidence="6">
    <location>
        <begin position="33"/>
        <end position="38"/>
    </location>
    <ligand>
        <name>ATP</name>
        <dbReference type="ChEBI" id="CHEBI:30616"/>
    </ligand>
</feature>
<sequence>MQLSATAAARFAADLAALWPEDERDGPLGLAVSGGPDSLALMLLAAEVLPGRIAVASVDHGLRAEAAGEVALVGRIAAERGIPFTPLGIRLAPGNRMAEARNARYAALAHWAAEHRLGAIATAHHADDQAETLLMRLNRGSGLAGLAGVRGHSRIAQDQVLLLRPLLGWRKAELAALVEAAGVRAAQDPTNADPAFERTRMRAALAAADWLDPVGLTTSAAHLAEAWQALDWYAELDWHDMVLREDSDSGVPGFSYCANAPRIIGIETLARIIAALGGQVTRAEAGRAWDRLWAGDNASLGGVLAVPGVERVEKVGVMMRVWRFRPEPPRTGLN</sequence>
<evidence type="ECO:0000256" key="6">
    <source>
        <dbReference type="HAMAP-Rule" id="MF_01161"/>
    </source>
</evidence>
<keyword evidence="2 6" id="KW-0819">tRNA processing</keyword>
<dbReference type="HAMAP" id="MF_01161">
    <property type="entry name" value="tRNA_Ile_lys_synt"/>
    <property type="match status" value="1"/>
</dbReference>
<protein>
    <recommendedName>
        <fullName evidence="6">tRNA(Ile)-lysidine synthase</fullName>
        <ecNumber evidence="6">6.3.4.19</ecNumber>
    </recommendedName>
    <alternativeName>
        <fullName evidence="6">tRNA(Ile)-2-lysyl-cytidine synthase</fullName>
    </alternativeName>
    <alternativeName>
        <fullName evidence="6">tRNA(Ile)-lysidine synthetase</fullName>
    </alternativeName>
</protein>
<comment type="similarity">
    <text evidence="6">Belongs to the tRNA(Ile)-lysidine synthase family.</text>
</comment>
<proteinExistence type="inferred from homology"/>
<dbReference type="OrthoDB" id="9807403at2"/>
<evidence type="ECO:0000256" key="2">
    <source>
        <dbReference type="ARBA" id="ARBA00022694"/>
    </source>
</evidence>
<dbReference type="Gene3D" id="3.40.50.620">
    <property type="entry name" value="HUPs"/>
    <property type="match status" value="1"/>
</dbReference>
<dbReference type="STRING" id="1112.A9D12_02035"/>
<comment type="subcellular location">
    <subcellularLocation>
        <location evidence="6">Cytoplasm</location>
    </subcellularLocation>
</comment>
<evidence type="ECO:0000313" key="9">
    <source>
        <dbReference type="Proteomes" id="UP000078263"/>
    </source>
</evidence>
<comment type="catalytic activity">
    <reaction evidence="5 6">
        <text>cytidine(34) in tRNA(Ile2) + L-lysine + ATP = lysidine(34) in tRNA(Ile2) + AMP + diphosphate + H(+)</text>
        <dbReference type="Rhea" id="RHEA:43744"/>
        <dbReference type="Rhea" id="RHEA-COMP:10625"/>
        <dbReference type="Rhea" id="RHEA-COMP:10670"/>
        <dbReference type="ChEBI" id="CHEBI:15378"/>
        <dbReference type="ChEBI" id="CHEBI:30616"/>
        <dbReference type="ChEBI" id="CHEBI:32551"/>
        <dbReference type="ChEBI" id="CHEBI:33019"/>
        <dbReference type="ChEBI" id="CHEBI:82748"/>
        <dbReference type="ChEBI" id="CHEBI:83665"/>
        <dbReference type="ChEBI" id="CHEBI:456215"/>
        <dbReference type="EC" id="6.3.4.19"/>
    </reaction>
</comment>
<dbReference type="Proteomes" id="UP000078263">
    <property type="component" value="Chromosome"/>
</dbReference>
<evidence type="ECO:0000256" key="3">
    <source>
        <dbReference type="ARBA" id="ARBA00022741"/>
    </source>
</evidence>
<dbReference type="PANTHER" id="PTHR43033:SF1">
    <property type="entry name" value="TRNA(ILE)-LYSIDINE SYNTHASE-RELATED"/>
    <property type="match status" value="1"/>
</dbReference>
<dbReference type="CDD" id="cd01992">
    <property type="entry name" value="TilS_N"/>
    <property type="match status" value="1"/>
</dbReference>
<dbReference type="RefSeq" id="WP_068349329.1">
    <property type="nucleotide sequence ID" value="NZ_CP016033.1"/>
</dbReference>
<dbReference type="EC" id="6.3.4.19" evidence="6"/>
<dbReference type="PANTHER" id="PTHR43033">
    <property type="entry name" value="TRNA(ILE)-LYSIDINE SYNTHASE-RELATED"/>
    <property type="match status" value="1"/>
</dbReference>